<keyword evidence="4 7" id="KW-0812">Transmembrane</keyword>
<dbReference type="Proteomes" id="UP000321938">
    <property type="component" value="Unassembled WGS sequence"/>
</dbReference>
<keyword evidence="5 7" id="KW-1133">Transmembrane helix</keyword>
<evidence type="ECO:0000256" key="3">
    <source>
        <dbReference type="ARBA" id="ARBA00022475"/>
    </source>
</evidence>
<evidence type="ECO:0000256" key="7">
    <source>
        <dbReference type="SAM" id="Phobius"/>
    </source>
</evidence>
<dbReference type="Pfam" id="PF02687">
    <property type="entry name" value="FtsX"/>
    <property type="match status" value="1"/>
</dbReference>
<dbReference type="RefSeq" id="WP_028870522.1">
    <property type="nucleotide sequence ID" value="NZ_VOSB01000005.1"/>
</dbReference>
<keyword evidence="3" id="KW-1003">Cell membrane</keyword>
<sequence>MNFSFYIAKRYLFSKSSNSSINIMTIIAASGTVIAATALFIVLSGFAGLKNLSLEYTSVVDPDLKLFPLEGKSFIISKEDSLKIKTISGIQSYSKTIEERVILEFDGKKQIVTMKGVDENFTKVTAIDSMVYYGNWLERNTSQIVSGGIISRNLSYGVLDLTRNQKIYVPKPGKGQISSVKGAFNSLEAYNVGVFDINEELNSEYIFANIETARYLLNYNDNQISSIEFKLVPEADQIQISEALQTVFGNRVTIKNRAQLNDALYKMLNTENVAVYLIFTLVIIIALFNVIGALIMMILDKKASLNTLFNLGTTTKDIRRIFFLQGSLMTILAGTIGLILGFVVVFLQQQFSLIMLTPALAYPVELKLINFLIVFITIVVLGILASKLASQRINRNLVKG</sequence>
<evidence type="ECO:0000256" key="2">
    <source>
        <dbReference type="ARBA" id="ARBA00005236"/>
    </source>
</evidence>
<comment type="caution">
    <text evidence="9">The sequence shown here is derived from an EMBL/GenBank/DDBJ whole genome shotgun (WGS) entry which is preliminary data.</text>
</comment>
<keyword evidence="10" id="KW-1185">Reference proteome</keyword>
<dbReference type="GO" id="GO:0098797">
    <property type="term" value="C:plasma membrane protein complex"/>
    <property type="evidence" value="ECO:0007669"/>
    <property type="project" value="TreeGrafter"/>
</dbReference>
<reference evidence="9 10" key="1">
    <citation type="submission" date="2019-08" db="EMBL/GenBank/DDBJ databases">
        <title>Genome of Psychroserpens burtonensis ACAM 167.</title>
        <authorList>
            <person name="Bowman J.P."/>
        </authorList>
    </citation>
    <scope>NUCLEOTIDE SEQUENCE [LARGE SCALE GENOMIC DNA]</scope>
    <source>
        <strain evidence="9 10">ACAM 167</strain>
    </source>
</reference>
<keyword evidence="6 7" id="KW-0472">Membrane</keyword>
<dbReference type="InterPro" id="IPR003838">
    <property type="entry name" value="ABC3_permease_C"/>
</dbReference>
<feature type="transmembrane region" description="Helical" evidence="7">
    <location>
        <begin position="321"/>
        <end position="348"/>
    </location>
</feature>
<comment type="similarity">
    <text evidence="2">Belongs to the ABC-4 integral membrane protein family. LolC/E subfamily.</text>
</comment>
<feature type="transmembrane region" description="Helical" evidence="7">
    <location>
        <begin position="273"/>
        <end position="300"/>
    </location>
</feature>
<feature type="domain" description="ABC3 transporter permease C-terminal" evidence="8">
    <location>
        <begin position="277"/>
        <end position="394"/>
    </location>
</feature>
<evidence type="ECO:0000259" key="8">
    <source>
        <dbReference type="Pfam" id="PF02687"/>
    </source>
</evidence>
<dbReference type="GO" id="GO:0044874">
    <property type="term" value="P:lipoprotein localization to outer membrane"/>
    <property type="evidence" value="ECO:0007669"/>
    <property type="project" value="TreeGrafter"/>
</dbReference>
<evidence type="ECO:0000256" key="6">
    <source>
        <dbReference type="ARBA" id="ARBA00023136"/>
    </source>
</evidence>
<dbReference type="PANTHER" id="PTHR30489">
    <property type="entry name" value="LIPOPROTEIN-RELEASING SYSTEM TRANSMEMBRANE PROTEIN LOLE"/>
    <property type="match status" value="1"/>
</dbReference>
<dbReference type="InterPro" id="IPR051447">
    <property type="entry name" value="Lipoprotein-release_system"/>
</dbReference>
<proteinExistence type="inferred from homology"/>
<feature type="transmembrane region" description="Helical" evidence="7">
    <location>
        <begin position="368"/>
        <end position="389"/>
    </location>
</feature>
<name>A0A5C7BBD2_9FLAO</name>
<evidence type="ECO:0000313" key="9">
    <source>
        <dbReference type="EMBL" id="TXE19155.1"/>
    </source>
</evidence>
<evidence type="ECO:0000256" key="1">
    <source>
        <dbReference type="ARBA" id="ARBA00004651"/>
    </source>
</evidence>
<gene>
    <name evidence="9" type="ORF">ES692_04690</name>
</gene>
<dbReference type="PANTHER" id="PTHR30489:SF0">
    <property type="entry name" value="LIPOPROTEIN-RELEASING SYSTEM TRANSMEMBRANE PROTEIN LOLE"/>
    <property type="match status" value="1"/>
</dbReference>
<organism evidence="9 10">
    <name type="scientific">Psychroserpens burtonensis</name>
    <dbReference type="NCBI Taxonomy" id="49278"/>
    <lineage>
        <taxon>Bacteria</taxon>
        <taxon>Pseudomonadati</taxon>
        <taxon>Bacteroidota</taxon>
        <taxon>Flavobacteriia</taxon>
        <taxon>Flavobacteriales</taxon>
        <taxon>Flavobacteriaceae</taxon>
        <taxon>Psychroserpens</taxon>
    </lineage>
</organism>
<dbReference type="OrthoDB" id="1522724at2"/>
<protein>
    <submittedName>
        <fullName evidence="9">FtsX-like permease family protein</fullName>
    </submittedName>
</protein>
<accession>A0A5C7BBD2</accession>
<evidence type="ECO:0000313" key="10">
    <source>
        <dbReference type="Proteomes" id="UP000321938"/>
    </source>
</evidence>
<evidence type="ECO:0000256" key="5">
    <source>
        <dbReference type="ARBA" id="ARBA00022989"/>
    </source>
</evidence>
<dbReference type="EMBL" id="VOSB01000005">
    <property type="protein sequence ID" value="TXE19155.1"/>
    <property type="molecule type" value="Genomic_DNA"/>
</dbReference>
<comment type="subcellular location">
    <subcellularLocation>
        <location evidence="1">Cell membrane</location>
        <topology evidence="1">Multi-pass membrane protein</topology>
    </subcellularLocation>
</comment>
<dbReference type="AlphaFoldDB" id="A0A5C7BBD2"/>
<dbReference type="STRING" id="1123037.GCA_000425305_00016"/>
<feature type="transmembrane region" description="Helical" evidence="7">
    <location>
        <begin position="21"/>
        <end position="49"/>
    </location>
</feature>
<evidence type="ECO:0000256" key="4">
    <source>
        <dbReference type="ARBA" id="ARBA00022692"/>
    </source>
</evidence>